<organism evidence="2 3">
    <name type="scientific">Brassica rapa subsp. trilocularis</name>
    <dbReference type="NCBI Taxonomy" id="1813537"/>
    <lineage>
        <taxon>Eukaryota</taxon>
        <taxon>Viridiplantae</taxon>
        <taxon>Streptophyta</taxon>
        <taxon>Embryophyta</taxon>
        <taxon>Tracheophyta</taxon>
        <taxon>Spermatophyta</taxon>
        <taxon>Magnoliopsida</taxon>
        <taxon>eudicotyledons</taxon>
        <taxon>Gunneridae</taxon>
        <taxon>Pentapetalae</taxon>
        <taxon>rosids</taxon>
        <taxon>malvids</taxon>
        <taxon>Brassicales</taxon>
        <taxon>Brassicaceae</taxon>
        <taxon>Brassiceae</taxon>
        <taxon>Brassica</taxon>
    </lineage>
</organism>
<gene>
    <name evidence="2" type="primary">A01p021520.1_BraROA</name>
    <name evidence="2" type="ORF">IGI04_001801</name>
</gene>
<evidence type="ECO:0000313" key="3">
    <source>
        <dbReference type="Proteomes" id="UP000823674"/>
    </source>
</evidence>
<feature type="transmembrane region" description="Helical" evidence="1">
    <location>
        <begin position="82"/>
        <end position="106"/>
    </location>
</feature>
<keyword evidence="1" id="KW-0472">Membrane</keyword>
<reference evidence="2 3" key="1">
    <citation type="submission" date="2021-03" db="EMBL/GenBank/DDBJ databases">
        <authorList>
            <person name="King G.J."/>
            <person name="Bancroft I."/>
            <person name="Baten A."/>
            <person name="Bloomfield J."/>
            <person name="Borpatragohain P."/>
            <person name="He Z."/>
            <person name="Irish N."/>
            <person name="Irwin J."/>
            <person name="Liu K."/>
            <person name="Mauleon R.P."/>
            <person name="Moore J."/>
            <person name="Morris R."/>
            <person name="Ostergaard L."/>
            <person name="Wang B."/>
            <person name="Wells R."/>
        </authorList>
    </citation>
    <scope>NUCLEOTIDE SEQUENCE [LARGE SCALE GENOMIC DNA]</scope>
    <source>
        <strain evidence="2">R-o-18</strain>
        <tissue evidence="2">Leaf</tissue>
    </source>
</reference>
<name>A0ABQ7NTU6_BRACM</name>
<evidence type="ECO:0000313" key="2">
    <source>
        <dbReference type="EMBL" id="KAG5414234.1"/>
    </source>
</evidence>
<protein>
    <submittedName>
        <fullName evidence="2">Uncharacterized protein</fullName>
    </submittedName>
</protein>
<sequence>MDLSAAPVAQIGLRHSTLTLSVNSTVNIQNLTNVLYSLSGSKDGFGLGKGYMRNIAGRIDGRCFHSGNFITIEWKGKRLHQAIFVIVAMFLLLLGCTILVSFASGIHGTNANSPFSDSLKTI</sequence>
<dbReference type="EMBL" id="JADBGQ010000001">
    <property type="protein sequence ID" value="KAG5414234.1"/>
    <property type="molecule type" value="Genomic_DNA"/>
</dbReference>
<keyword evidence="3" id="KW-1185">Reference proteome</keyword>
<proteinExistence type="predicted"/>
<evidence type="ECO:0000256" key="1">
    <source>
        <dbReference type="SAM" id="Phobius"/>
    </source>
</evidence>
<dbReference type="Proteomes" id="UP000823674">
    <property type="component" value="Chromosome A01"/>
</dbReference>
<keyword evidence="1" id="KW-1133">Transmembrane helix</keyword>
<keyword evidence="1" id="KW-0812">Transmembrane</keyword>
<accession>A0ABQ7NTU6</accession>
<comment type="caution">
    <text evidence="2">The sequence shown here is derived from an EMBL/GenBank/DDBJ whole genome shotgun (WGS) entry which is preliminary data.</text>
</comment>